<dbReference type="Proteomes" id="UP001196413">
    <property type="component" value="Unassembled WGS sequence"/>
</dbReference>
<organism evidence="2 3">
    <name type="scientific">Parelaphostrongylus tenuis</name>
    <name type="common">Meningeal worm</name>
    <dbReference type="NCBI Taxonomy" id="148309"/>
    <lineage>
        <taxon>Eukaryota</taxon>
        <taxon>Metazoa</taxon>
        <taxon>Ecdysozoa</taxon>
        <taxon>Nematoda</taxon>
        <taxon>Chromadorea</taxon>
        <taxon>Rhabditida</taxon>
        <taxon>Rhabditina</taxon>
        <taxon>Rhabditomorpha</taxon>
        <taxon>Strongyloidea</taxon>
        <taxon>Metastrongylidae</taxon>
        <taxon>Parelaphostrongylus</taxon>
    </lineage>
</organism>
<feature type="region of interest" description="Disordered" evidence="1">
    <location>
        <begin position="30"/>
        <end position="68"/>
    </location>
</feature>
<evidence type="ECO:0000256" key="1">
    <source>
        <dbReference type="SAM" id="MobiDB-lite"/>
    </source>
</evidence>
<sequence length="68" mass="7754">MPNPLEGRSPLYKGIVDKHVTLYVNDVTDEEVREEKNPVLRQTNVHLGKQPRPHAATQSHTKKGVREN</sequence>
<reference evidence="2" key="1">
    <citation type="submission" date="2021-06" db="EMBL/GenBank/DDBJ databases">
        <title>Parelaphostrongylus tenuis whole genome reference sequence.</title>
        <authorList>
            <person name="Garwood T.J."/>
            <person name="Larsen P.A."/>
            <person name="Fountain-Jones N.M."/>
            <person name="Garbe J.R."/>
            <person name="Macchietto M.G."/>
            <person name="Kania S.A."/>
            <person name="Gerhold R.W."/>
            <person name="Richards J.E."/>
            <person name="Wolf T.M."/>
        </authorList>
    </citation>
    <scope>NUCLEOTIDE SEQUENCE</scope>
    <source>
        <strain evidence="2">MNPRO001-30</strain>
        <tissue evidence="2">Meninges</tissue>
    </source>
</reference>
<evidence type="ECO:0000313" key="2">
    <source>
        <dbReference type="EMBL" id="KAJ1364288.1"/>
    </source>
</evidence>
<keyword evidence="3" id="KW-1185">Reference proteome</keyword>
<protein>
    <submittedName>
        <fullName evidence="2">Uncharacterized protein</fullName>
    </submittedName>
</protein>
<evidence type="ECO:0000313" key="3">
    <source>
        <dbReference type="Proteomes" id="UP001196413"/>
    </source>
</evidence>
<accession>A0AAD5QTL9</accession>
<name>A0AAD5QTL9_PARTN</name>
<comment type="caution">
    <text evidence="2">The sequence shown here is derived from an EMBL/GenBank/DDBJ whole genome shotgun (WGS) entry which is preliminary data.</text>
</comment>
<dbReference type="EMBL" id="JAHQIW010004916">
    <property type="protein sequence ID" value="KAJ1364288.1"/>
    <property type="molecule type" value="Genomic_DNA"/>
</dbReference>
<proteinExistence type="predicted"/>
<dbReference type="AlphaFoldDB" id="A0AAD5QTL9"/>
<gene>
    <name evidence="2" type="ORF">KIN20_024346</name>
</gene>